<evidence type="ECO:0000313" key="1">
    <source>
        <dbReference type="EMBL" id="GAX02079.1"/>
    </source>
</evidence>
<gene>
    <name evidence="1" type="ORF">IWT126_02143</name>
</gene>
<dbReference type="AlphaFoldDB" id="A0A1Z5IK68"/>
<dbReference type="EMBL" id="BCMG01000012">
    <property type="protein sequence ID" value="GAX02079.1"/>
    <property type="molecule type" value="Genomic_DNA"/>
</dbReference>
<keyword evidence="2" id="KW-1185">Reference proteome</keyword>
<dbReference type="OrthoDB" id="2297060at2"/>
<organism evidence="1 2">
    <name type="scientific">Secundilactobacillus silagei JCM 19001</name>
    <dbReference type="NCBI Taxonomy" id="1302250"/>
    <lineage>
        <taxon>Bacteria</taxon>
        <taxon>Bacillati</taxon>
        <taxon>Bacillota</taxon>
        <taxon>Bacilli</taxon>
        <taxon>Lactobacillales</taxon>
        <taxon>Lactobacillaceae</taxon>
        <taxon>Secundilactobacillus</taxon>
    </lineage>
</organism>
<reference evidence="1 2" key="1">
    <citation type="submission" date="2015-11" db="EMBL/GenBank/DDBJ databases">
        <title>Draft genome sequences of new species of the genus Lactobacillus isolated from orchardgrass silage.</title>
        <authorList>
            <person name="Tohno M."/>
            <person name="Tanizawa Y."/>
            <person name="Arita M."/>
        </authorList>
    </citation>
    <scope>NUCLEOTIDE SEQUENCE [LARGE SCALE GENOMIC DNA]</scope>
    <source>
        <strain evidence="1 2">IWT126</strain>
    </source>
</reference>
<name>A0A1Z5IK68_9LACO</name>
<evidence type="ECO:0000313" key="2">
    <source>
        <dbReference type="Proteomes" id="UP000198402"/>
    </source>
</evidence>
<dbReference type="RefSeq" id="WP_054655815.1">
    <property type="nucleotide sequence ID" value="NZ_BBFL01000013.1"/>
</dbReference>
<comment type="caution">
    <text evidence="1">The sequence shown here is derived from an EMBL/GenBank/DDBJ whole genome shotgun (WGS) entry which is preliminary data.</text>
</comment>
<accession>A0A1Z5IK68</accession>
<protein>
    <submittedName>
        <fullName evidence="1">Bacteriocin</fullName>
    </submittedName>
</protein>
<sequence length="312" mass="33939">MATATKAYTLINLPTAGGEHQHVVQKTYVGTTHIYCLQQFDNSTNTYITQGNIVPGQTTVDFSQGETMTLANTGHAQTLDWYQHDGKDYFLIATYPKDTGGTEWATQLARVQFQAGPVDPASLDHLSWLDHANKSGTDLGDMERVEAAISTSRQYLLILGIRAGDHHAQLTYYNLEGVNNALDASVASGATSLRCDSSAMKAQAIDTWPMDYNIYGKVGNGSVQGMDFSDGLAVYFSGGAIGKAPSVTKVAWKSTNFRPLYFTGDWGPNQETEGIQVKDTLYLGIATHANDLKGDANYTTGNYVYTVDKGNW</sequence>
<dbReference type="Proteomes" id="UP000198402">
    <property type="component" value="Unassembled WGS sequence"/>
</dbReference>
<proteinExistence type="predicted"/>
<dbReference type="STRING" id="1302250.GCA_001313225_02657"/>